<dbReference type="FunFam" id="3.40.50.2300:FF:000001">
    <property type="entry name" value="DNA-binding response regulator PhoB"/>
    <property type="match status" value="1"/>
</dbReference>
<dbReference type="GO" id="GO:0032993">
    <property type="term" value="C:protein-DNA complex"/>
    <property type="evidence" value="ECO:0007669"/>
    <property type="project" value="TreeGrafter"/>
</dbReference>
<dbReference type="InterPro" id="IPR039420">
    <property type="entry name" value="WalR-like"/>
</dbReference>
<dbReference type="Gene3D" id="3.40.50.2300">
    <property type="match status" value="1"/>
</dbReference>
<evidence type="ECO:0000259" key="14">
    <source>
        <dbReference type="PROSITE" id="PS51755"/>
    </source>
</evidence>
<dbReference type="SMART" id="SM00862">
    <property type="entry name" value="Trans_reg_C"/>
    <property type="match status" value="1"/>
</dbReference>
<dbReference type="CDD" id="cd00383">
    <property type="entry name" value="trans_reg_C"/>
    <property type="match status" value="1"/>
</dbReference>
<keyword evidence="6" id="KW-0805">Transcription regulation</keyword>
<dbReference type="GO" id="GO:0005829">
    <property type="term" value="C:cytosol"/>
    <property type="evidence" value="ECO:0007669"/>
    <property type="project" value="TreeGrafter"/>
</dbReference>
<dbReference type="InterPro" id="IPR036388">
    <property type="entry name" value="WH-like_DNA-bd_sf"/>
</dbReference>
<evidence type="ECO:0000256" key="12">
    <source>
        <dbReference type="PROSITE-ProRule" id="PRU01091"/>
    </source>
</evidence>
<dbReference type="Proteomes" id="UP000238415">
    <property type="component" value="Unassembled WGS sequence"/>
</dbReference>
<keyword evidence="4 11" id="KW-0597">Phosphoprotein</keyword>
<feature type="DNA-binding region" description="OmpR/PhoB-type" evidence="12">
    <location>
        <begin position="128"/>
        <end position="225"/>
    </location>
</feature>
<dbReference type="SUPFAM" id="SSF52172">
    <property type="entry name" value="CheY-like"/>
    <property type="match status" value="1"/>
</dbReference>
<comment type="function">
    <text evidence="10">May play the central regulatory role in sporulation. It may be an element of the effector pathway responsible for the activation of sporulation genes in response to nutritional stress. Spo0A may act in concert with spo0H (a sigma factor) to control the expression of some genes that are critical to the sporulation process.</text>
</comment>
<comment type="caution">
    <text evidence="15">The sequence shown here is derived from an EMBL/GenBank/DDBJ whole genome shotgun (WGS) entry which is preliminary data.</text>
</comment>
<keyword evidence="5" id="KW-0902">Two-component regulatory system</keyword>
<feature type="modified residue" description="4-aspartylphosphate" evidence="11">
    <location>
        <position position="54"/>
    </location>
</feature>
<dbReference type="SUPFAM" id="SSF46894">
    <property type="entry name" value="C-terminal effector domain of the bipartite response regulators"/>
    <property type="match status" value="1"/>
</dbReference>
<evidence type="ECO:0000256" key="1">
    <source>
        <dbReference type="ARBA" id="ARBA00004496"/>
    </source>
</evidence>
<gene>
    <name evidence="15" type="primary">srrA</name>
    <name evidence="15" type="ORF">MOHU_20050</name>
</gene>
<keyword evidence="8" id="KW-0010">Activator</keyword>
<dbReference type="GO" id="GO:0000976">
    <property type="term" value="F:transcription cis-regulatory region binding"/>
    <property type="evidence" value="ECO:0007669"/>
    <property type="project" value="TreeGrafter"/>
</dbReference>
<dbReference type="AlphaFoldDB" id="A0A2T0AN32"/>
<dbReference type="InterPro" id="IPR011006">
    <property type="entry name" value="CheY-like_superfamily"/>
</dbReference>
<keyword evidence="9" id="KW-0804">Transcription</keyword>
<evidence type="ECO:0000259" key="13">
    <source>
        <dbReference type="PROSITE" id="PS50110"/>
    </source>
</evidence>
<dbReference type="Pfam" id="PF00486">
    <property type="entry name" value="Trans_reg_C"/>
    <property type="match status" value="1"/>
</dbReference>
<dbReference type="RefSeq" id="WP_170066342.1">
    <property type="nucleotide sequence ID" value="NZ_CP136418.1"/>
</dbReference>
<evidence type="ECO:0000256" key="2">
    <source>
        <dbReference type="ARBA" id="ARBA00018672"/>
    </source>
</evidence>
<keyword evidence="3" id="KW-0963">Cytoplasm</keyword>
<feature type="domain" description="OmpR/PhoB-type" evidence="14">
    <location>
        <begin position="128"/>
        <end position="225"/>
    </location>
</feature>
<dbReference type="PROSITE" id="PS50110">
    <property type="entry name" value="RESPONSE_REGULATORY"/>
    <property type="match status" value="1"/>
</dbReference>
<dbReference type="Pfam" id="PF00072">
    <property type="entry name" value="Response_reg"/>
    <property type="match status" value="1"/>
</dbReference>
<evidence type="ECO:0000256" key="4">
    <source>
        <dbReference type="ARBA" id="ARBA00022553"/>
    </source>
</evidence>
<dbReference type="PANTHER" id="PTHR48111">
    <property type="entry name" value="REGULATOR OF RPOS"/>
    <property type="match status" value="1"/>
</dbReference>
<dbReference type="InterPro" id="IPR001867">
    <property type="entry name" value="OmpR/PhoB-type_DNA-bd"/>
</dbReference>
<name>A0A2T0AN32_9FIRM</name>
<evidence type="ECO:0000256" key="9">
    <source>
        <dbReference type="ARBA" id="ARBA00023163"/>
    </source>
</evidence>
<sequence>MERRRILVADDEGGLRQLVRLYLEKEGMEVDEAATGRQVLARLEGAKYDLLILDLMMPDGDGWSVCREVRRKSELPIIMLTARGEETDRLLGFDLGADDYVVKPFSPRELVARVKALLRRTGAGQAEDGELRFPGLSINIPGREVKVEGRPVTNLTPKEFDLLLFLARHPGQVMSRERILEKVWGYDFYGDLRTVDTHIKNLREKLGRERGFITTVWGVGYKFEVQK</sequence>
<evidence type="ECO:0000256" key="7">
    <source>
        <dbReference type="ARBA" id="ARBA00023125"/>
    </source>
</evidence>
<accession>A0A2T0AN32</accession>
<feature type="domain" description="Response regulatory" evidence="13">
    <location>
        <begin position="5"/>
        <end position="118"/>
    </location>
</feature>
<evidence type="ECO:0000256" key="6">
    <source>
        <dbReference type="ARBA" id="ARBA00023015"/>
    </source>
</evidence>
<evidence type="ECO:0000256" key="8">
    <source>
        <dbReference type="ARBA" id="ARBA00023159"/>
    </source>
</evidence>
<dbReference type="EMBL" id="PVXM01000049">
    <property type="protein sequence ID" value="PRR70214.1"/>
    <property type="molecule type" value="Genomic_DNA"/>
</dbReference>
<dbReference type="SMART" id="SM00448">
    <property type="entry name" value="REC"/>
    <property type="match status" value="1"/>
</dbReference>
<proteinExistence type="predicted"/>
<dbReference type="PANTHER" id="PTHR48111:SF44">
    <property type="entry name" value="TRANSCRIPTIONAL REGULATORY PROTEIN RESD"/>
    <property type="match status" value="1"/>
</dbReference>
<dbReference type="GO" id="GO:0006355">
    <property type="term" value="P:regulation of DNA-templated transcription"/>
    <property type="evidence" value="ECO:0007669"/>
    <property type="project" value="InterPro"/>
</dbReference>
<evidence type="ECO:0000256" key="3">
    <source>
        <dbReference type="ARBA" id="ARBA00022490"/>
    </source>
</evidence>
<evidence type="ECO:0000256" key="5">
    <source>
        <dbReference type="ARBA" id="ARBA00023012"/>
    </source>
</evidence>
<dbReference type="FunFam" id="1.10.10.10:FF:000018">
    <property type="entry name" value="DNA-binding response regulator ResD"/>
    <property type="match status" value="1"/>
</dbReference>
<dbReference type="InterPro" id="IPR016032">
    <property type="entry name" value="Sig_transdc_resp-reg_C-effctor"/>
</dbReference>
<comment type="subcellular location">
    <subcellularLocation>
        <location evidence="1">Cytoplasm</location>
    </subcellularLocation>
</comment>
<keyword evidence="7 12" id="KW-0238">DNA-binding</keyword>
<dbReference type="GO" id="GO:0000156">
    <property type="term" value="F:phosphorelay response regulator activity"/>
    <property type="evidence" value="ECO:0007669"/>
    <property type="project" value="TreeGrafter"/>
</dbReference>
<organism evidence="15 16">
    <name type="scientific">Neomoorella humiferrea</name>
    <dbReference type="NCBI Taxonomy" id="676965"/>
    <lineage>
        <taxon>Bacteria</taxon>
        <taxon>Bacillati</taxon>
        <taxon>Bacillota</taxon>
        <taxon>Clostridia</taxon>
        <taxon>Neomoorellales</taxon>
        <taxon>Neomoorellaceae</taxon>
        <taxon>Neomoorella</taxon>
    </lineage>
</organism>
<protein>
    <recommendedName>
        <fullName evidence="2">Stage 0 sporulation protein A homolog</fullName>
    </recommendedName>
</protein>
<evidence type="ECO:0000313" key="15">
    <source>
        <dbReference type="EMBL" id="PRR70214.1"/>
    </source>
</evidence>
<evidence type="ECO:0000313" key="16">
    <source>
        <dbReference type="Proteomes" id="UP000238415"/>
    </source>
</evidence>
<reference evidence="15 16" key="1">
    <citation type="submission" date="2018-03" db="EMBL/GenBank/DDBJ databases">
        <title>Genome sequence of Moorella humiferrea DSM 23265.</title>
        <authorList>
            <person name="Poehlein A."/>
            <person name="Daniel R."/>
        </authorList>
    </citation>
    <scope>NUCLEOTIDE SEQUENCE [LARGE SCALE GENOMIC DNA]</scope>
    <source>
        <strain evidence="15 16">DSM 23265</strain>
    </source>
</reference>
<evidence type="ECO:0000256" key="11">
    <source>
        <dbReference type="PROSITE-ProRule" id="PRU00169"/>
    </source>
</evidence>
<dbReference type="Gene3D" id="1.10.10.10">
    <property type="entry name" value="Winged helix-like DNA-binding domain superfamily/Winged helix DNA-binding domain"/>
    <property type="match status" value="1"/>
</dbReference>
<dbReference type="Gene3D" id="6.10.250.690">
    <property type="match status" value="1"/>
</dbReference>
<dbReference type="PROSITE" id="PS51755">
    <property type="entry name" value="OMPR_PHOB"/>
    <property type="match status" value="1"/>
</dbReference>
<dbReference type="InterPro" id="IPR001789">
    <property type="entry name" value="Sig_transdc_resp-reg_receiver"/>
</dbReference>
<keyword evidence="16" id="KW-1185">Reference proteome</keyword>
<evidence type="ECO:0000256" key="10">
    <source>
        <dbReference type="ARBA" id="ARBA00024867"/>
    </source>
</evidence>